<dbReference type="AlphaFoldDB" id="A0A6N3X462"/>
<gene>
    <name evidence="2" type="ORF">TH68_09845</name>
</gene>
<name>A0A6N3X462_9SYNE</name>
<accession>A0A6N3X462</accession>
<feature type="transmembrane region" description="Helical" evidence="1">
    <location>
        <begin position="12"/>
        <end position="34"/>
    </location>
</feature>
<evidence type="ECO:0000313" key="2">
    <source>
        <dbReference type="EMBL" id="KKZ10797.1"/>
    </source>
</evidence>
<dbReference type="Pfam" id="PF02592">
    <property type="entry name" value="Vut_1"/>
    <property type="match status" value="1"/>
</dbReference>
<keyword evidence="1" id="KW-1133">Transmembrane helix</keyword>
<evidence type="ECO:0000313" key="3">
    <source>
        <dbReference type="Proteomes" id="UP000035054"/>
    </source>
</evidence>
<dbReference type="Proteomes" id="UP000035054">
    <property type="component" value="Unassembled WGS sequence"/>
</dbReference>
<evidence type="ECO:0000256" key="1">
    <source>
        <dbReference type="SAM" id="Phobius"/>
    </source>
</evidence>
<dbReference type="PANTHER" id="PTHR34300:SF2">
    <property type="entry name" value="QUEUOSINE PRECURSOR TRANSPORTER-RELATED"/>
    <property type="match status" value="1"/>
</dbReference>
<feature type="transmembrane region" description="Helical" evidence="1">
    <location>
        <begin position="79"/>
        <end position="100"/>
    </location>
</feature>
<reference evidence="2 3" key="1">
    <citation type="submission" date="2015-01" db="EMBL/GenBank/DDBJ databases">
        <title>Lifestyle Evolution in Cyanobacterial Symbionts of Sponges.</title>
        <authorList>
            <person name="Burgsdorf I."/>
            <person name="Slaby B.M."/>
            <person name="Handley K.M."/>
            <person name="Haber M."/>
            <person name="Blom J."/>
            <person name="Marshall C.W."/>
            <person name="Gilbert J.A."/>
            <person name="Hentschel U."/>
            <person name="Steindler L."/>
        </authorList>
    </citation>
    <scope>NUCLEOTIDE SEQUENCE [LARGE SCALE GENOMIC DNA]</scope>
    <source>
        <strain evidence="2">142</strain>
    </source>
</reference>
<dbReference type="PANTHER" id="PTHR34300">
    <property type="entry name" value="QUEUOSINE PRECURSOR TRANSPORTER-RELATED"/>
    <property type="match status" value="1"/>
</dbReference>
<comment type="caution">
    <text evidence="2">The sequence shown here is derived from an EMBL/GenBank/DDBJ whole genome shotgun (WGS) entry which is preliminary data.</text>
</comment>
<sequence>MPSLHQLHARREFAFLVLSGLFLGSMGLLNILGLSRFINLGQIGPFPIVVAVGVLPYPVTFLCTDIISEIWGERRASQLVWVGLLVNIWILLIVWLGGVLP</sequence>
<organism evidence="2 3">
    <name type="scientific">Candidatus Synechococcus spongiarum 142</name>
    <dbReference type="NCBI Taxonomy" id="1608213"/>
    <lineage>
        <taxon>Bacteria</taxon>
        <taxon>Bacillati</taxon>
        <taxon>Cyanobacteriota</taxon>
        <taxon>Cyanophyceae</taxon>
        <taxon>Synechococcales</taxon>
        <taxon>Synechococcaceae</taxon>
        <taxon>Synechococcus</taxon>
    </lineage>
</organism>
<proteinExistence type="predicted"/>
<keyword evidence="1" id="KW-0472">Membrane</keyword>
<feature type="transmembrane region" description="Helical" evidence="1">
    <location>
        <begin position="46"/>
        <end position="67"/>
    </location>
</feature>
<protein>
    <submittedName>
        <fullName evidence="2">Transporter</fullName>
    </submittedName>
</protein>
<dbReference type="EMBL" id="JXUO01000306">
    <property type="protein sequence ID" value="KKZ10797.1"/>
    <property type="molecule type" value="Genomic_DNA"/>
</dbReference>
<keyword evidence="1" id="KW-0812">Transmembrane</keyword>
<feature type="non-terminal residue" evidence="2">
    <location>
        <position position="101"/>
    </location>
</feature>
<dbReference type="InterPro" id="IPR003744">
    <property type="entry name" value="YhhQ"/>
</dbReference>